<dbReference type="InterPro" id="IPR050740">
    <property type="entry name" value="Aldehyde_DH_Superfamily"/>
</dbReference>
<protein>
    <submittedName>
        <fullName evidence="3">Possible succinate-semialdehyde dehydrogenase (NAD(P)+), N-terminal</fullName>
    </submittedName>
</protein>
<proteinExistence type="predicted"/>
<dbReference type="RefSeq" id="WP_011599560.1">
    <property type="nucleotide sequence ID" value="NC_008269.1"/>
</dbReference>
<dbReference type="Proteomes" id="UP000008710">
    <property type="component" value="Plasmid pRHL1"/>
</dbReference>
<accession>Q0RXV7</accession>
<dbReference type="EMBL" id="CP000432">
    <property type="protein sequence ID" value="ABG99879.1"/>
    <property type="molecule type" value="Genomic_DNA"/>
</dbReference>
<dbReference type="KEGG" id="rha:RHA1_ro08835"/>
<dbReference type="InterPro" id="IPR016161">
    <property type="entry name" value="Ald_DH/histidinol_DH"/>
</dbReference>
<dbReference type="OrthoDB" id="6882680at2"/>
<evidence type="ECO:0000313" key="3">
    <source>
        <dbReference type="EMBL" id="ABG99879.1"/>
    </source>
</evidence>
<feature type="domain" description="Aldehyde dehydrogenase" evidence="2">
    <location>
        <begin position="21"/>
        <end position="174"/>
    </location>
</feature>
<dbReference type="HOGENOM" id="CLU_005391_6_1_11"/>
<dbReference type="Pfam" id="PF00171">
    <property type="entry name" value="Aldedh"/>
    <property type="match status" value="1"/>
</dbReference>
<dbReference type="InterPro" id="IPR016162">
    <property type="entry name" value="Ald_DH_N"/>
</dbReference>
<evidence type="ECO:0000313" key="4">
    <source>
        <dbReference type="Proteomes" id="UP000008710"/>
    </source>
</evidence>
<gene>
    <name evidence="3" type="ordered locus">RHA1_ro08835</name>
</gene>
<name>Q0RXV7_RHOJR</name>
<evidence type="ECO:0000256" key="1">
    <source>
        <dbReference type="ARBA" id="ARBA00023002"/>
    </source>
</evidence>
<dbReference type="GO" id="GO:0016620">
    <property type="term" value="F:oxidoreductase activity, acting on the aldehyde or oxo group of donors, NAD or NADP as acceptor"/>
    <property type="evidence" value="ECO:0007669"/>
    <property type="project" value="UniProtKB-ARBA"/>
</dbReference>
<dbReference type="PANTHER" id="PTHR43353">
    <property type="entry name" value="SUCCINATE-SEMIALDEHYDE DEHYDROGENASE, MITOCHONDRIAL"/>
    <property type="match status" value="1"/>
</dbReference>
<keyword evidence="3" id="KW-0614">Plasmid</keyword>
<dbReference type="SUPFAM" id="SSF53720">
    <property type="entry name" value="ALDH-like"/>
    <property type="match status" value="1"/>
</dbReference>
<dbReference type="PANTHER" id="PTHR43353:SF5">
    <property type="entry name" value="SUCCINATE-SEMIALDEHYDE DEHYDROGENASE, MITOCHONDRIAL"/>
    <property type="match status" value="1"/>
</dbReference>
<dbReference type="AlphaFoldDB" id="Q0RXV7"/>
<dbReference type="InterPro" id="IPR015590">
    <property type="entry name" value="Aldehyde_DH_dom"/>
</dbReference>
<reference evidence="4" key="1">
    <citation type="journal article" date="2006" name="Proc. Natl. Acad. Sci. U.S.A.">
        <title>The complete genome of Rhodococcus sp. RHA1 provides insights into a catabolic powerhouse.</title>
        <authorList>
            <person name="McLeod M.P."/>
            <person name="Warren R.L."/>
            <person name="Hsiao W.W.L."/>
            <person name="Araki N."/>
            <person name="Myhre M."/>
            <person name="Fernandes C."/>
            <person name="Miyazawa D."/>
            <person name="Wong W."/>
            <person name="Lillquist A.L."/>
            <person name="Wang D."/>
            <person name="Dosanjh M."/>
            <person name="Hara H."/>
            <person name="Petrescu A."/>
            <person name="Morin R.D."/>
            <person name="Yang G."/>
            <person name="Stott J.M."/>
            <person name="Schein J.E."/>
            <person name="Shin H."/>
            <person name="Smailus D."/>
            <person name="Siddiqui A.S."/>
            <person name="Marra M.A."/>
            <person name="Jones S.J.M."/>
            <person name="Holt R."/>
            <person name="Brinkman F.S.L."/>
            <person name="Miyauchi K."/>
            <person name="Fukuda M."/>
            <person name="Davies J.E."/>
            <person name="Mohn W.W."/>
            <person name="Eltis L.D."/>
        </authorList>
    </citation>
    <scope>NUCLEOTIDE SEQUENCE [LARGE SCALE GENOMIC DNA]</scope>
    <source>
        <strain evidence="4">RHA1</strain>
    </source>
</reference>
<geneLocation type="plasmid" evidence="3 4">
    <name>pRHL1</name>
</geneLocation>
<dbReference type="Gene3D" id="3.40.605.10">
    <property type="entry name" value="Aldehyde Dehydrogenase, Chain A, domain 1"/>
    <property type="match status" value="1"/>
</dbReference>
<organism evidence="3 4">
    <name type="scientific">Rhodococcus jostii (strain RHA1)</name>
    <dbReference type="NCBI Taxonomy" id="101510"/>
    <lineage>
        <taxon>Bacteria</taxon>
        <taxon>Bacillati</taxon>
        <taxon>Actinomycetota</taxon>
        <taxon>Actinomycetes</taxon>
        <taxon>Mycobacteriales</taxon>
        <taxon>Nocardiaceae</taxon>
        <taxon>Rhodococcus</taxon>
    </lineage>
</organism>
<sequence length="189" mass="20461">MPQAATTTNLINGEWREMATVHEVRNPVDDSVVGQITFGGAAEAEQAATAAAEAFQPWADTPVRERAALLSRTAALIEDRADEIGTLLAREAGKRKPEAIGEVRFAAEYFRWFAEEVRRPIGAVHAHEAANRRHLSIHRPAGVVASLTPWNYPVSIQARKLAPALAAGCTVVARVRLPLESGHRISCGN</sequence>
<keyword evidence="1" id="KW-0560">Oxidoreductase</keyword>
<evidence type="ECO:0000259" key="2">
    <source>
        <dbReference type="Pfam" id="PF00171"/>
    </source>
</evidence>